<accession>A0A9Q1BUY0</accession>
<comment type="caution">
    <text evidence="1">The sequence shown here is derived from an EMBL/GenBank/DDBJ whole genome shotgun (WGS) entry which is preliminary data.</text>
</comment>
<protein>
    <submittedName>
        <fullName evidence="1">Uncharacterized protein</fullName>
    </submittedName>
</protein>
<organism evidence="1 2">
    <name type="scientific">Holothuria leucospilota</name>
    <name type="common">Black long sea cucumber</name>
    <name type="synonym">Mertensiothuria leucospilota</name>
    <dbReference type="NCBI Taxonomy" id="206669"/>
    <lineage>
        <taxon>Eukaryota</taxon>
        <taxon>Metazoa</taxon>
        <taxon>Echinodermata</taxon>
        <taxon>Eleutherozoa</taxon>
        <taxon>Echinozoa</taxon>
        <taxon>Holothuroidea</taxon>
        <taxon>Aspidochirotacea</taxon>
        <taxon>Aspidochirotida</taxon>
        <taxon>Holothuriidae</taxon>
        <taxon>Holothuria</taxon>
    </lineage>
</organism>
<evidence type="ECO:0000313" key="1">
    <source>
        <dbReference type="EMBL" id="KAJ8033281.1"/>
    </source>
</evidence>
<gene>
    <name evidence="1" type="ORF">HOLleu_23467</name>
</gene>
<keyword evidence="2" id="KW-1185">Reference proteome</keyword>
<name>A0A9Q1BUY0_HOLLE</name>
<proteinExistence type="predicted"/>
<sequence length="87" mass="9650">MGSERSLKALERLYLTLFSASAFGSSMASKCNDFNLTNVNNGGGDWQFYSFIGNLTRVNPARFSCPLAPNCSPVSFVRKRFEVVFPN</sequence>
<dbReference type="AlphaFoldDB" id="A0A9Q1BUY0"/>
<dbReference type="Proteomes" id="UP001152320">
    <property type="component" value="Chromosome 11"/>
</dbReference>
<evidence type="ECO:0000313" key="2">
    <source>
        <dbReference type="Proteomes" id="UP001152320"/>
    </source>
</evidence>
<dbReference type="EMBL" id="JAIZAY010000011">
    <property type="protein sequence ID" value="KAJ8033281.1"/>
    <property type="molecule type" value="Genomic_DNA"/>
</dbReference>
<reference evidence="1" key="1">
    <citation type="submission" date="2021-10" db="EMBL/GenBank/DDBJ databases">
        <title>Tropical sea cucumber genome reveals ecological adaptation and Cuvierian tubules defense mechanism.</title>
        <authorList>
            <person name="Chen T."/>
        </authorList>
    </citation>
    <scope>NUCLEOTIDE SEQUENCE</scope>
    <source>
        <strain evidence="1">Nanhai2018</strain>
        <tissue evidence="1">Muscle</tissue>
    </source>
</reference>